<dbReference type="Gene3D" id="3.30.2010.20">
    <property type="match status" value="1"/>
</dbReference>
<dbReference type="AlphaFoldDB" id="A0A0G0STN4"/>
<dbReference type="SUPFAM" id="SSF55486">
    <property type="entry name" value="Metalloproteases ('zincins'), catalytic domain"/>
    <property type="match status" value="1"/>
</dbReference>
<sequence>MNDEDFEKLVEEALLNVPKHFLDLLENVSVVTQNWPNRHQAEQIYKRGSRGLLLGLYEGVPKIKRGGYGIGGQLPDKITIFKNPILMISDTPEKVKAVVEDTVIHEIAHHFGLNDEELIKIKREKYSK</sequence>
<evidence type="ECO:0008006" key="3">
    <source>
        <dbReference type="Google" id="ProtNLM"/>
    </source>
</evidence>
<organism evidence="1 2">
    <name type="scientific">Candidatus Woesebacteria bacterium GW2011_GWA1_39_8</name>
    <dbReference type="NCBI Taxonomy" id="1618552"/>
    <lineage>
        <taxon>Bacteria</taxon>
        <taxon>Candidatus Woeseibacteriota</taxon>
    </lineage>
</organism>
<dbReference type="InterPro" id="IPR010428">
    <property type="entry name" value="Zincin_1"/>
</dbReference>
<name>A0A0G0STN4_9BACT</name>
<protein>
    <recommendedName>
        <fullName evidence="3">Metallopeptidase family protein</fullName>
    </recommendedName>
</protein>
<proteinExistence type="predicted"/>
<accession>A0A0G0STN4</accession>
<reference evidence="1 2" key="1">
    <citation type="journal article" date="2015" name="Nature">
        <title>rRNA introns, odd ribosomes, and small enigmatic genomes across a large radiation of phyla.</title>
        <authorList>
            <person name="Brown C.T."/>
            <person name="Hug L.A."/>
            <person name="Thomas B.C."/>
            <person name="Sharon I."/>
            <person name="Castelle C.J."/>
            <person name="Singh A."/>
            <person name="Wilkins M.J."/>
            <person name="Williams K.H."/>
            <person name="Banfield J.F."/>
        </authorList>
    </citation>
    <scope>NUCLEOTIDE SEQUENCE [LARGE SCALE GENOMIC DNA]</scope>
</reference>
<evidence type="ECO:0000313" key="1">
    <source>
        <dbReference type="EMBL" id="KKR28942.1"/>
    </source>
</evidence>
<gene>
    <name evidence="1" type="ORF">UT61_C0038G0008</name>
</gene>
<evidence type="ECO:0000313" key="2">
    <source>
        <dbReference type="Proteomes" id="UP000034793"/>
    </source>
</evidence>
<dbReference type="Pfam" id="PF06262">
    <property type="entry name" value="Zincin_1"/>
    <property type="match status" value="1"/>
</dbReference>
<dbReference type="InterPro" id="IPR038555">
    <property type="entry name" value="Zincin_1_sf"/>
</dbReference>
<dbReference type="CDD" id="cd12952">
    <property type="entry name" value="MMP_ACEL2062"/>
    <property type="match status" value="1"/>
</dbReference>
<dbReference type="Proteomes" id="UP000034793">
    <property type="component" value="Unassembled WGS sequence"/>
</dbReference>
<dbReference type="EMBL" id="LBXL01000038">
    <property type="protein sequence ID" value="KKR28942.1"/>
    <property type="molecule type" value="Genomic_DNA"/>
</dbReference>
<comment type="caution">
    <text evidence="1">The sequence shown here is derived from an EMBL/GenBank/DDBJ whole genome shotgun (WGS) entry which is preliminary data.</text>
</comment>